<comment type="caution">
    <text evidence="2">The sequence shown here is derived from an EMBL/GenBank/DDBJ whole genome shotgun (WGS) entry which is preliminary data.</text>
</comment>
<gene>
    <name evidence="2" type="primary">spoIIIAD</name>
    <name evidence="2" type="ORF">NVS47_10630</name>
</gene>
<protein>
    <submittedName>
        <fullName evidence="2">Stage III sporulation protein AD</fullName>
    </submittedName>
</protein>
<dbReference type="EMBL" id="JANPWE010000004">
    <property type="protein sequence ID" value="MCR6545962.1"/>
    <property type="molecule type" value="Genomic_DNA"/>
</dbReference>
<dbReference type="Proteomes" id="UP001524944">
    <property type="component" value="Unassembled WGS sequence"/>
</dbReference>
<dbReference type="InterPro" id="IPR014211">
    <property type="entry name" value="Spore_III_AD"/>
</dbReference>
<sequence>MEDLFAIIGLALVTTILVVFIKESKIPALGMVISVFVGAVIFIQILPKISYVVSAFEELATRASINTFYLTTIFKIIGISYIAEFGAQVCRDAGQGAIATKVEFSAKILVMVLAVPIIGAILESVVRLLP</sequence>
<accession>A0ABT1Y518</accession>
<reference evidence="2 3" key="1">
    <citation type="submission" date="2022-08" db="EMBL/GenBank/DDBJ databases">
        <title>Proteogenomics of the novel Dehalobacterium formicoaceticum strain EZ94 highlights a key role of methyltransferases during anaerobic dichloromethane degradation.</title>
        <authorList>
            <person name="Wasmund K."/>
        </authorList>
    </citation>
    <scope>NUCLEOTIDE SEQUENCE [LARGE SCALE GENOMIC DNA]</scope>
    <source>
        <strain evidence="2 3">EZ94</strain>
    </source>
</reference>
<name>A0ABT1Y518_9FIRM</name>
<feature type="transmembrane region" description="Helical" evidence="1">
    <location>
        <begin position="6"/>
        <end position="21"/>
    </location>
</feature>
<dbReference type="RefSeq" id="WP_089611359.1">
    <property type="nucleotide sequence ID" value="NZ_CP022121.1"/>
</dbReference>
<dbReference type="InterPro" id="IPR025664">
    <property type="entry name" value="Spore_III_AC/AD"/>
</dbReference>
<dbReference type="Pfam" id="PF06686">
    <property type="entry name" value="SpoIIIAC"/>
    <property type="match status" value="2"/>
</dbReference>
<feature type="transmembrane region" description="Helical" evidence="1">
    <location>
        <begin position="28"/>
        <end position="47"/>
    </location>
</feature>
<dbReference type="NCBIfam" id="TIGR02849">
    <property type="entry name" value="spore_III_AD"/>
    <property type="match status" value="1"/>
</dbReference>
<organism evidence="2 3">
    <name type="scientific">Dehalobacterium formicoaceticum</name>
    <dbReference type="NCBI Taxonomy" id="51515"/>
    <lineage>
        <taxon>Bacteria</taxon>
        <taxon>Bacillati</taxon>
        <taxon>Bacillota</taxon>
        <taxon>Clostridia</taxon>
        <taxon>Eubacteriales</taxon>
        <taxon>Peptococcaceae</taxon>
        <taxon>Dehalobacterium</taxon>
    </lineage>
</organism>
<keyword evidence="1" id="KW-0472">Membrane</keyword>
<evidence type="ECO:0000256" key="1">
    <source>
        <dbReference type="SAM" id="Phobius"/>
    </source>
</evidence>
<keyword evidence="3" id="KW-1185">Reference proteome</keyword>
<feature type="transmembrane region" description="Helical" evidence="1">
    <location>
        <begin position="67"/>
        <end position="87"/>
    </location>
</feature>
<evidence type="ECO:0000313" key="3">
    <source>
        <dbReference type="Proteomes" id="UP001524944"/>
    </source>
</evidence>
<evidence type="ECO:0000313" key="2">
    <source>
        <dbReference type="EMBL" id="MCR6545962.1"/>
    </source>
</evidence>
<proteinExistence type="predicted"/>
<keyword evidence="1" id="KW-0812">Transmembrane</keyword>
<feature type="transmembrane region" description="Helical" evidence="1">
    <location>
        <begin position="108"/>
        <end position="129"/>
    </location>
</feature>
<keyword evidence="1" id="KW-1133">Transmembrane helix</keyword>